<proteinExistence type="predicted"/>
<keyword evidence="2" id="KW-0489">Methyltransferase</keyword>
<reference evidence="7" key="1">
    <citation type="submission" date="2023-06" db="EMBL/GenBank/DDBJ databases">
        <title>Draft Genome Sequences of Representative Paenibacillus Polymyxa, Bacillus cereus, Fictibacillus sp., and Brevibacillus agri Strains Isolated from Amazonian Dark Earth.</title>
        <authorList>
            <person name="Pellegrinetti T.A."/>
            <person name="Cunha I.C.M."/>
            <person name="Chaves M.G."/>
            <person name="Freitas A.S."/>
            <person name="Silva A.V.R."/>
            <person name="Tsai S.M."/>
            <person name="Mendes L.W."/>
        </authorList>
    </citation>
    <scope>NUCLEOTIDE SEQUENCE</scope>
    <source>
        <strain evidence="7">CENA-BCM004</strain>
    </source>
</reference>
<evidence type="ECO:0000256" key="4">
    <source>
        <dbReference type="ARBA" id="ARBA00022691"/>
    </source>
</evidence>
<dbReference type="InterPro" id="IPR029063">
    <property type="entry name" value="SAM-dependent_MTases_sf"/>
</dbReference>
<evidence type="ECO:0000256" key="2">
    <source>
        <dbReference type="ARBA" id="ARBA00022603"/>
    </source>
</evidence>
<dbReference type="Gene3D" id="3.40.50.150">
    <property type="entry name" value="Vaccinia Virus protein VP39"/>
    <property type="match status" value="1"/>
</dbReference>
<dbReference type="RefSeq" id="WP_290398107.1">
    <property type="nucleotide sequence ID" value="NZ_JAUHLN010000001.1"/>
</dbReference>
<organism evidence="7 8">
    <name type="scientific">Fictibacillus terranigra</name>
    <dbReference type="NCBI Taxonomy" id="3058424"/>
    <lineage>
        <taxon>Bacteria</taxon>
        <taxon>Bacillati</taxon>
        <taxon>Bacillota</taxon>
        <taxon>Bacilli</taxon>
        <taxon>Bacillales</taxon>
        <taxon>Fictibacillaceae</taxon>
        <taxon>Fictibacillus</taxon>
    </lineage>
</organism>
<sequence>MNVDLSKDTLFSTVVFRLRSAGCVYAEEETRLLMDEAETPAQLDAMINQRMAGYPLEHIVGWAELCGFRIEVDPDVFVPRRRTEFLVAQAANIIRPGDIVVDLCCGSGAAGAILAASHEDIQLYASDIDPKAVQCARRNIDAFGGHAYQGDLYEPLPETLRGSVNVLVANAPYVPTDAIGLLPAEARLHEDRIALDGGKDGLDIQRRVAAGAPNWLAPGGYLLVETSDRQAPLSLATFTEIGLLSRVVSSSELESTVVMGMKPKT</sequence>
<comment type="catalytic activity">
    <reaction evidence="5">
        <text>L-glutaminyl-[peptide chain release factor] + S-adenosyl-L-methionine = N(5)-methyl-L-glutaminyl-[peptide chain release factor] + S-adenosyl-L-homocysteine + H(+)</text>
        <dbReference type="Rhea" id="RHEA:42896"/>
        <dbReference type="Rhea" id="RHEA-COMP:10271"/>
        <dbReference type="Rhea" id="RHEA-COMP:10272"/>
        <dbReference type="ChEBI" id="CHEBI:15378"/>
        <dbReference type="ChEBI" id="CHEBI:30011"/>
        <dbReference type="ChEBI" id="CHEBI:57856"/>
        <dbReference type="ChEBI" id="CHEBI:59789"/>
        <dbReference type="ChEBI" id="CHEBI:61891"/>
        <dbReference type="EC" id="2.1.1.297"/>
    </reaction>
</comment>
<dbReference type="InterPro" id="IPR007848">
    <property type="entry name" value="Small_mtfrase_dom"/>
</dbReference>
<evidence type="ECO:0000256" key="5">
    <source>
        <dbReference type="ARBA" id="ARBA00048391"/>
    </source>
</evidence>
<keyword evidence="4" id="KW-0949">S-adenosyl-L-methionine</keyword>
<evidence type="ECO:0000259" key="6">
    <source>
        <dbReference type="Pfam" id="PF05175"/>
    </source>
</evidence>
<evidence type="ECO:0000256" key="1">
    <source>
        <dbReference type="ARBA" id="ARBA00012771"/>
    </source>
</evidence>
<dbReference type="SUPFAM" id="SSF53335">
    <property type="entry name" value="S-adenosyl-L-methionine-dependent methyltransferases"/>
    <property type="match status" value="1"/>
</dbReference>
<name>A0ABT8E227_9BACL</name>
<protein>
    <recommendedName>
        <fullName evidence="1">peptide chain release factor N(5)-glutamine methyltransferase</fullName>
        <ecNumber evidence="1">2.1.1.297</ecNumber>
    </recommendedName>
</protein>
<dbReference type="PANTHER" id="PTHR18895">
    <property type="entry name" value="HEMK METHYLTRANSFERASE"/>
    <property type="match status" value="1"/>
</dbReference>
<dbReference type="NCBIfam" id="TIGR00536">
    <property type="entry name" value="hemK_fam"/>
    <property type="match status" value="1"/>
</dbReference>
<keyword evidence="3" id="KW-0808">Transferase</keyword>
<keyword evidence="8" id="KW-1185">Reference proteome</keyword>
<dbReference type="EMBL" id="JAUHLN010000001">
    <property type="protein sequence ID" value="MDN4071959.1"/>
    <property type="molecule type" value="Genomic_DNA"/>
</dbReference>
<accession>A0ABT8E227</accession>
<evidence type="ECO:0000313" key="7">
    <source>
        <dbReference type="EMBL" id="MDN4071959.1"/>
    </source>
</evidence>
<dbReference type="NCBIfam" id="TIGR03704">
    <property type="entry name" value="PrmC_rel_meth"/>
    <property type="match status" value="1"/>
</dbReference>
<comment type="caution">
    <text evidence="7">The sequence shown here is derived from an EMBL/GenBank/DDBJ whole genome shotgun (WGS) entry which is preliminary data.</text>
</comment>
<dbReference type="Pfam" id="PF05175">
    <property type="entry name" value="MTS"/>
    <property type="match status" value="1"/>
</dbReference>
<dbReference type="InterPro" id="IPR004556">
    <property type="entry name" value="HemK-like"/>
</dbReference>
<dbReference type="InterPro" id="IPR022446">
    <property type="entry name" value="MeTrfrase_put"/>
</dbReference>
<evidence type="ECO:0000313" key="8">
    <source>
        <dbReference type="Proteomes" id="UP001168694"/>
    </source>
</evidence>
<dbReference type="EC" id="2.1.1.297" evidence="1"/>
<feature type="domain" description="Methyltransferase small" evidence="6">
    <location>
        <begin position="85"/>
        <end position="174"/>
    </location>
</feature>
<evidence type="ECO:0000256" key="3">
    <source>
        <dbReference type="ARBA" id="ARBA00022679"/>
    </source>
</evidence>
<gene>
    <name evidence="7" type="ORF">QYF49_02800</name>
</gene>
<dbReference type="InterPro" id="IPR050320">
    <property type="entry name" value="N5-glutamine_MTase"/>
</dbReference>
<dbReference type="CDD" id="cd02440">
    <property type="entry name" value="AdoMet_MTases"/>
    <property type="match status" value="1"/>
</dbReference>
<dbReference type="Proteomes" id="UP001168694">
    <property type="component" value="Unassembled WGS sequence"/>
</dbReference>
<dbReference type="PANTHER" id="PTHR18895:SF74">
    <property type="entry name" value="MTRF1L RELEASE FACTOR GLUTAMINE METHYLTRANSFERASE"/>
    <property type="match status" value="1"/>
</dbReference>